<reference evidence="3 4" key="1">
    <citation type="submission" date="2017-12" db="EMBL/GenBank/DDBJ databases">
        <title>Integrating genomic resources of turbot (Scophthalmus maximus) in depth evaluation of genetic and physical mapping variation across individuals.</title>
        <authorList>
            <person name="Martinez P."/>
        </authorList>
    </citation>
    <scope>NUCLEOTIDE SEQUENCE [LARGE SCALE GENOMIC DNA]</scope>
</reference>
<dbReference type="EMBL" id="CP026247">
    <property type="protein sequence ID" value="AWP01936.1"/>
    <property type="molecule type" value="Genomic_DNA"/>
</dbReference>
<evidence type="ECO:0000256" key="1">
    <source>
        <dbReference type="ARBA" id="ARBA00022729"/>
    </source>
</evidence>
<dbReference type="InterPro" id="IPR050932">
    <property type="entry name" value="TM2D1-3-like"/>
</dbReference>
<dbReference type="PANTHER" id="PTHR21016">
    <property type="entry name" value="BETA-AMYLOID BINDING PROTEIN-RELATED"/>
    <property type="match status" value="1"/>
</dbReference>
<dbReference type="PANTHER" id="PTHR21016:SF7">
    <property type="entry name" value="TM2 DOMAIN-CONTAINING PROTEIN 3"/>
    <property type="match status" value="1"/>
</dbReference>
<evidence type="ECO:0000313" key="3">
    <source>
        <dbReference type="EMBL" id="AWP01936.1"/>
    </source>
</evidence>
<keyword evidence="2" id="KW-0325">Glycoprotein</keyword>
<evidence type="ECO:0000256" key="2">
    <source>
        <dbReference type="ARBA" id="ARBA00023180"/>
    </source>
</evidence>
<organism evidence="3 4">
    <name type="scientific">Scophthalmus maximus</name>
    <name type="common">Turbot</name>
    <name type="synonym">Psetta maxima</name>
    <dbReference type="NCBI Taxonomy" id="52904"/>
    <lineage>
        <taxon>Eukaryota</taxon>
        <taxon>Metazoa</taxon>
        <taxon>Chordata</taxon>
        <taxon>Craniata</taxon>
        <taxon>Vertebrata</taxon>
        <taxon>Euteleostomi</taxon>
        <taxon>Actinopterygii</taxon>
        <taxon>Neopterygii</taxon>
        <taxon>Teleostei</taxon>
        <taxon>Neoteleostei</taxon>
        <taxon>Acanthomorphata</taxon>
        <taxon>Carangaria</taxon>
        <taxon>Pleuronectiformes</taxon>
        <taxon>Pleuronectoidei</taxon>
        <taxon>Scophthalmidae</taxon>
        <taxon>Scophthalmus</taxon>
    </lineage>
</organism>
<proteinExistence type="predicted"/>
<keyword evidence="4" id="KW-1185">Reference proteome</keyword>
<evidence type="ECO:0000313" key="4">
    <source>
        <dbReference type="Proteomes" id="UP000246464"/>
    </source>
</evidence>
<dbReference type="Proteomes" id="UP000246464">
    <property type="component" value="Chromosome 5"/>
</dbReference>
<dbReference type="AlphaFoldDB" id="A0A2U9BDR5"/>
<gene>
    <name evidence="3" type="ORF">SMAX5B_013106</name>
</gene>
<name>A0A2U9BDR5_SCOMX</name>
<accession>A0A2U9BDR5</accession>
<protein>
    <submittedName>
        <fullName evidence="3">Putative TM2 domain-containing protein 3 isoform 2</fullName>
    </submittedName>
</protein>
<sequence>MATICQRWRPDRGRCFKTYGIVTLLFMDLVLQCVNGYLSSPHVGQEPPYTRDAQHGPVITSPVILAASSVSPADEENHTYKCPSGGLCSRLPADCVQCNYQYNCTYGKPSSFTCKPINGVHCIGESGEQQTNFSLSVICQFCWQLDPSQYRCSNSTNCMTVSCPRKRYNATCDVLDHVHCLGTMEPARLLCIQWGSCVSVQGVVDIVALEREIFSSSVSLKKETLLSRRIRFGRKVC</sequence>
<keyword evidence="1" id="KW-0732">Signal</keyword>